<name>A0A5E7KY75_PSEFL</name>
<dbReference type="Proteomes" id="UP000375525">
    <property type="component" value="Unassembled WGS sequence"/>
</dbReference>
<accession>A0A5E7KY75</accession>
<evidence type="ECO:0000313" key="1">
    <source>
        <dbReference type="EMBL" id="VVP05003.1"/>
    </source>
</evidence>
<dbReference type="AlphaFoldDB" id="A0A5E7KY75"/>
<reference evidence="1 2" key="1">
    <citation type="submission" date="2019-09" db="EMBL/GenBank/DDBJ databases">
        <authorList>
            <person name="Chandra G."/>
            <person name="Truman W A."/>
        </authorList>
    </citation>
    <scope>NUCLEOTIDE SEQUENCE [LARGE SCALE GENOMIC DNA]</scope>
    <source>
        <strain evidence="1">PS880</strain>
    </source>
</reference>
<gene>
    <name evidence="1" type="ORF">PS880_03017</name>
</gene>
<protein>
    <submittedName>
        <fullName evidence="1">Uncharacterized protein</fullName>
    </submittedName>
</protein>
<proteinExistence type="predicted"/>
<organism evidence="1 2">
    <name type="scientific">Pseudomonas fluorescens</name>
    <dbReference type="NCBI Taxonomy" id="294"/>
    <lineage>
        <taxon>Bacteria</taxon>
        <taxon>Pseudomonadati</taxon>
        <taxon>Pseudomonadota</taxon>
        <taxon>Gammaproteobacteria</taxon>
        <taxon>Pseudomonadales</taxon>
        <taxon>Pseudomonadaceae</taxon>
        <taxon>Pseudomonas</taxon>
    </lineage>
</organism>
<sequence length="47" mass="5192">MCYLVLLELPGVALGKHYGFVRTLMPYNIVGLVLFKEGLTIQVAVPD</sequence>
<dbReference type="EMBL" id="CABVIH010000014">
    <property type="protein sequence ID" value="VVP05003.1"/>
    <property type="molecule type" value="Genomic_DNA"/>
</dbReference>
<evidence type="ECO:0000313" key="2">
    <source>
        <dbReference type="Proteomes" id="UP000375525"/>
    </source>
</evidence>